<feature type="signal peptide" evidence="3">
    <location>
        <begin position="1"/>
        <end position="28"/>
    </location>
</feature>
<feature type="chain" id="PRO_5040979078" description="Ig-like domain-containing protein" evidence="3">
    <location>
        <begin position="29"/>
        <end position="154"/>
    </location>
</feature>
<dbReference type="Proteomes" id="UP001059041">
    <property type="component" value="Unassembled WGS sequence"/>
</dbReference>
<dbReference type="InterPro" id="IPR036179">
    <property type="entry name" value="Ig-like_dom_sf"/>
</dbReference>
<dbReference type="InterPro" id="IPR013106">
    <property type="entry name" value="Ig_V-set"/>
</dbReference>
<evidence type="ECO:0000256" key="3">
    <source>
        <dbReference type="SAM" id="SignalP"/>
    </source>
</evidence>
<evidence type="ECO:0000256" key="1">
    <source>
        <dbReference type="ARBA" id="ARBA00022729"/>
    </source>
</evidence>
<dbReference type="InterPro" id="IPR050413">
    <property type="entry name" value="TCR_beta_variable"/>
</dbReference>
<dbReference type="Gene3D" id="2.60.40.10">
    <property type="entry name" value="Immunoglobulins"/>
    <property type="match status" value="1"/>
</dbReference>
<dbReference type="PANTHER" id="PTHR23268">
    <property type="entry name" value="T-CELL RECEPTOR BETA CHAIN"/>
    <property type="match status" value="1"/>
</dbReference>
<dbReference type="InterPro" id="IPR007110">
    <property type="entry name" value="Ig-like_dom"/>
</dbReference>
<dbReference type="EMBL" id="JAFHDT010000179">
    <property type="protein sequence ID" value="KAI7790305.1"/>
    <property type="molecule type" value="Genomic_DNA"/>
</dbReference>
<evidence type="ECO:0000256" key="2">
    <source>
        <dbReference type="ARBA" id="ARBA00022859"/>
    </source>
</evidence>
<keyword evidence="2" id="KW-0391">Immunity</keyword>
<dbReference type="SMART" id="SM00409">
    <property type="entry name" value="IG"/>
    <property type="match status" value="1"/>
</dbReference>
<dbReference type="PANTHER" id="PTHR23268:SF28">
    <property type="entry name" value="T CELL RECEPTOR BETA VARIABLE 19"/>
    <property type="match status" value="1"/>
</dbReference>
<protein>
    <recommendedName>
        <fullName evidence="4">Ig-like domain-containing protein</fullName>
    </recommendedName>
</protein>
<evidence type="ECO:0000313" key="5">
    <source>
        <dbReference type="EMBL" id="KAI7790305.1"/>
    </source>
</evidence>
<dbReference type="PROSITE" id="PS50835">
    <property type="entry name" value="IG_LIKE"/>
    <property type="match status" value="1"/>
</dbReference>
<dbReference type="InterPro" id="IPR003599">
    <property type="entry name" value="Ig_sub"/>
</dbReference>
<name>A0A9W7W8R1_TRIRA</name>
<evidence type="ECO:0000313" key="6">
    <source>
        <dbReference type="Proteomes" id="UP001059041"/>
    </source>
</evidence>
<organism evidence="5 6">
    <name type="scientific">Triplophysa rosa</name>
    <name type="common">Cave loach</name>
    <dbReference type="NCBI Taxonomy" id="992332"/>
    <lineage>
        <taxon>Eukaryota</taxon>
        <taxon>Metazoa</taxon>
        <taxon>Chordata</taxon>
        <taxon>Craniata</taxon>
        <taxon>Vertebrata</taxon>
        <taxon>Euteleostomi</taxon>
        <taxon>Actinopterygii</taxon>
        <taxon>Neopterygii</taxon>
        <taxon>Teleostei</taxon>
        <taxon>Ostariophysi</taxon>
        <taxon>Cypriniformes</taxon>
        <taxon>Nemacheilidae</taxon>
        <taxon>Triplophysa</taxon>
    </lineage>
</organism>
<keyword evidence="6" id="KW-1185">Reference proteome</keyword>
<dbReference type="GO" id="GO:0005886">
    <property type="term" value="C:plasma membrane"/>
    <property type="evidence" value="ECO:0007669"/>
    <property type="project" value="TreeGrafter"/>
</dbReference>
<proteinExistence type="predicted"/>
<feature type="non-terminal residue" evidence="5">
    <location>
        <position position="154"/>
    </location>
</feature>
<sequence length="154" mass="17413">HAARSQFFIMELLYLGFILLLVSKSLTGVTITQKPALLGVTQGKEATLNCEHDDGSYYYMYWYKQRSSGEMLSLLAISFGKDTEETVAPFNKTKFKMTRPEIKESSLKIEGLLKEDSGVYFCASSIAQYYNSVKQLNNNLNLSNNDHEKNNKAS</sequence>
<reference evidence="5" key="1">
    <citation type="submission" date="2021-02" db="EMBL/GenBank/DDBJ databases">
        <title>Comparative genomics reveals that relaxation of natural selection precedes convergent phenotypic evolution of cavefish.</title>
        <authorList>
            <person name="Peng Z."/>
        </authorList>
    </citation>
    <scope>NUCLEOTIDE SEQUENCE</scope>
    <source>
        <tissue evidence="5">Muscle</tissue>
    </source>
</reference>
<keyword evidence="1 3" id="KW-0732">Signal</keyword>
<dbReference type="AlphaFoldDB" id="A0A9W7W8R1"/>
<dbReference type="GO" id="GO:0002376">
    <property type="term" value="P:immune system process"/>
    <property type="evidence" value="ECO:0007669"/>
    <property type="project" value="UniProtKB-KW"/>
</dbReference>
<evidence type="ECO:0000259" key="4">
    <source>
        <dbReference type="PROSITE" id="PS50835"/>
    </source>
</evidence>
<dbReference type="SMART" id="SM00406">
    <property type="entry name" value="IGv"/>
    <property type="match status" value="1"/>
</dbReference>
<gene>
    <name evidence="5" type="ORF">IRJ41_019305</name>
</gene>
<dbReference type="InterPro" id="IPR013783">
    <property type="entry name" value="Ig-like_fold"/>
</dbReference>
<dbReference type="SUPFAM" id="SSF48726">
    <property type="entry name" value="Immunoglobulin"/>
    <property type="match status" value="1"/>
</dbReference>
<feature type="domain" description="Ig-like" evidence="4">
    <location>
        <begin position="40"/>
        <end position="143"/>
    </location>
</feature>
<accession>A0A9W7W8R1</accession>
<dbReference type="Pfam" id="PF07686">
    <property type="entry name" value="V-set"/>
    <property type="match status" value="1"/>
</dbReference>
<comment type="caution">
    <text evidence="5">The sequence shown here is derived from an EMBL/GenBank/DDBJ whole genome shotgun (WGS) entry which is preliminary data.</text>
</comment>
<dbReference type="GO" id="GO:0007166">
    <property type="term" value="P:cell surface receptor signaling pathway"/>
    <property type="evidence" value="ECO:0007669"/>
    <property type="project" value="TreeGrafter"/>
</dbReference>